<feature type="domain" description="NADP-dependent oxidoreductase" evidence="3">
    <location>
        <begin position="15"/>
        <end position="318"/>
    </location>
</feature>
<evidence type="ECO:0000313" key="5">
    <source>
        <dbReference type="Proteomes" id="UP001431656"/>
    </source>
</evidence>
<dbReference type="SUPFAM" id="SSF51430">
    <property type="entry name" value="NAD(P)-linked oxidoreductase"/>
    <property type="match status" value="1"/>
</dbReference>
<dbReference type="CDD" id="cd19079">
    <property type="entry name" value="AKR_EcYajO-like"/>
    <property type="match status" value="1"/>
</dbReference>
<dbReference type="Proteomes" id="UP001431656">
    <property type="component" value="Chromosome"/>
</dbReference>
<dbReference type="InterPro" id="IPR023210">
    <property type="entry name" value="NADP_OxRdtase_dom"/>
</dbReference>
<evidence type="ECO:0000256" key="2">
    <source>
        <dbReference type="SAM" id="MobiDB-lite"/>
    </source>
</evidence>
<dbReference type="RefSeq" id="WP_286267945.1">
    <property type="nucleotide sequence ID" value="NZ_AP028056.1"/>
</dbReference>
<evidence type="ECO:0000256" key="1">
    <source>
        <dbReference type="ARBA" id="ARBA00023002"/>
    </source>
</evidence>
<proteinExistence type="predicted"/>
<feature type="region of interest" description="Disordered" evidence="2">
    <location>
        <begin position="223"/>
        <end position="245"/>
    </location>
</feature>
<keyword evidence="1" id="KW-0560">Oxidoreductase</keyword>
<dbReference type="AlphaFoldDB" id="A0AAN0MFX4"/>
<feature type="compositionally biased region" description="Polar residues" evidence="2">
    <location>
        <begin position="226"/>
        <end position="235"/>
    </location>
</feature>
<dbReference type="InterPro" id="IPR020471">
    <property type="entry name" value="AKR"/>
</dbReference>
<dbReference type="InterPro" id="IPR036812">
    <property type="entry name" value="NAD(P)_OxRdtase_dom_sf"/>
</dbReference>
<dbReference type="Pfam" id="PF00248">
    <property type="entry name" value="Aldo_ket_red"/>
    <property type="match status" value="1"/>
</dbReference>
<reference evidence="4" key="1">
    <citation type="journal article" date="2024" name="Int. J. Syst. Evol. Microbiol.">
        <title>Brooklawnia propionicigenes sp. nov., a facultatively anaerobic, propionate-producing bacterium isolated from a methanogenic reactor treating waste from cattle farms.</title>
        <authorList>
            <person name="Akita Y."/>
            <person name="Ueki A."/>
            <person name="Tonouchi A."/>
            <person name="Sugawara Y."/>
            <person name="Honma S."/>
            <person name="Kaku N."/>
            <person name="Ueki K."/>
        </authorList>
    </citation>
    <scope>NUCLEOTIDE SEQUENCE</scope>
    <source>
        <strain evidence="4">SH051</strain>
    </source>
</reference>
<dbReference type="GO" id="GO:0005829">
    <property type="term" value="C:cytosol"/>
    <property type="evidence" value="ECO:0007669"/>
    <property type="project" value="TreeGrafter"/>
</dbReference>
<keyword evidence="5" id="KW-1185">Reference proteome</keyword>
<gene>
    <name evidence="4" type="ORF">brsh051_08800</name>
</gene>
<dbReference type="PANTHER" id="PTHR43364">
    <property type="entry name" value="NADH-SPECIFIC METHYLGLYOXAL REDUCTASE-RELATED"/>
    <property type="match status" value="1"/>
</dbReference>
<dbReference type="KEGG" id="broo:brsh051_08800"/>
<dbReference type="EMBL" id="AP028056">
    <property type="protein sequence ID" value="BEH01599.1"/>
    <property type="molecule type" value="Genomic_DNA"/>
</dbReference>
<dbReference type="InterPro" id="IPR050523">
    <property type="entry name" value="AKR_Detox_Biosynth"/>
</dbReference>
<dbReference type="PANTHER" id="PTHR43364:SF4">
    <property type="entry name" value="NAD(P)-LINKED OXIDOREDUCTASE SUPERFAMILY PROTEIN"/>
    <property type="match status" value="1"/>
</dbReference>
<dbReference type="FunFam" id="3.20.20.100:FF:000004">
    <property type="entry name" value="Oxidoreductase, aldo/keto reductase"/>
    <property type="match status" value="1"/>
</dbReference>
<name>A0AAN0MFX4_9ACTN</name>
<evidence type="ECO:0000259" key="3">
    <source>
        <dbReference type="Pfam" id="PF00248"/>
    </source>
</evidence>
<evidence type="ECO:0000313" key="4">
    <source>
        <dbReference type="EMBL" id="BEH01599.1"/>
    </source>
</evidence>
<accession>A0AAN0MFX4</accession>
<dbReference type="Gene3D" id="3.20.20.100">
    <property type="entry name" value="NADP-dependent oxidoreductase domain"/>
    <property type="match status" value="1"/>
</dbReference>
<organism evidence="4 5">
    <name type="scientific">Brooklawnia propionicigenes</name>
    <dbReference type="NCBI Taxonomy" id="3041175"/>
    <lineage>
        <taxon>Bacteria</taxon>
        <taxon>Bacillati</taxon>
        <taxon>Actinomycetota</taxon>
        <taxon>Actinomycetes</taxon>
        <taxon>Propionibacteriales</taxon>
        <taxon>Propionibacteriaceae</taxon>
        <taxon>Brooklawnia</taxon>
    </lineage>
</organism>
<protein>
    <submittedName>
        <fullName evidence="4">Aldo/keto reductase</fullName>
    </submittedName>
</protein>
<dbReference type="GO" id="GO:0016491">
    <property type="term" value="F:oxidoreductase activity"/>
    <property type="evidence" value="ECO:0007669"/>
    <property type="project" value="UniProtKB-KW"/>
</dbReference>
<dbReference type="PRINTS" id="PR00069">
    <property type="entry name" value="ALDKETRDTASE"/>
</dbReference>
<sequence>MEYTRLGTSGLRISRIALGCMSFSAVGRQGAWALDAEAAEPIFRQAVELGITFWDTANIYGAGSSEEITGAAITKFTKREDVVIATKLFGPMGSGPGGRGLSRRAVLEQVDASLKRLGTDYIDLYQIHRFDPNTPVEETMEALHNVVKAGKARYIGASSMWAWQFSKMQYTAELHNWTKFVSMQDQYNLVAREEEREMYPLLADQGVGAIPWSPLAAGLVTRPWGESSTTRSRSNPRADPSGRPLWLETDKGTVDAVQAIAEARDVSMAQIALAWVLHNPVVSAPIVGATKPHHLADAAAALAVHLTGEEVAALEEHYTPRLPTYYGTKSGF</sequence>